<dbReference type="InterPro" id="IPR035919">
    <property type="entry name" value="EAL_sf"/>
</dbReference>
<keyword evidence="3" id="KW-1185">Reference proteome</keyword>
<dbReference type="Gene3D" id="3.30.450.20">
    <property type="entry name" value="PAS domain"/>
    <property type="match status" value="1"/>
</dbReference>
<dbReference type="NCBIfam" id="TIGR00229">
    <property type="entry name" value="sensory_box"/>
    <property type="match status" value="1"/>
</dbReference>
<dbReference type="InterPro" id="IPR043128">
    <property type="entry name" value="Rev_trsase/Diguanyl_cyclase"/>
</dbReference>
<accession>A0ABR5VZV0</accession>
<dbReference type="InterPro" id="IPR035965">
    <property type="entry name" value="PAS-like_dom_sf"/>
</dbReference>
<evidence type="ECO:0000313" key="2">
    <source>
        <dbReference type="EMBL" id="KYN85067.1"/>
    </source>
</evidence>
<dbReference type="SUPFAM" id="SSF141868">
    <property type="entry name" value="EAL domain-like"/>
    <property type="match status" value="1"/>
</dbReference>
<proteinExistence type="predicted"/>
<dbReference type="SUPFAM" id="SSF55785">
    <property type="entry name" value="PYP-like sensor domain (PAS domain)"/>
    <property type="match status" value="1"/>
</dbReference>
<feature type="domain" description="EAL" evidence="1">
    <location>
        <begin position="294"/>
        <end position="547"/>
    </location>
</feature>
<comment type="caution">
    <text evidence="2">The sequence shown here is derived from an EMBL/GenBank/DDBJ whole genome shotgun (WGS) entry which is preliminary data.</text>
</comment>
<dbReference type="PANTHER" id="PTHR33121:SF79">
    <property type="entry name" value="CYCLIC DI-GMP PHOSPHODIESTERASE PDED-RELATED"/>
    <property type="match status" value="1"/>
</dbReference>
<dbReference type="RefSeq" id="WP_061900310.1">
    <property type="nucleotide sequence ID" value="NZ_LOBP01000152.1"/>
</dbReference>
<dbReference type="CDD" id="cd01948">
    <property type="entry name" value="EAL"/>
    <property type="match status" value="1"/>
</dbReference>
<name>A0ABR5VZV0_9VIBR</name>
<dbReference type="Gene3D" id="3.30.70.270">
    <property type="match status" value="1"/>
</dbReference>
<dbReference type="InterPro" id="IPR000014">
    <property type="entry name" value="PAS"/>
</dbReference>
<evidence type="ECO:0000313" key="3">
    <source>
        <dbReference type="Proteomes" id="UP000075609"/>
    </source>
</evidence>
<dbReference type="Pfam" id="PF00563">
    <property type="entry name" value="EAL"/>
    <property type="match status" value="1"/>
</dbReference>
<dbReference type="InterPro" id="IPR001633">
    <property type="entry name" value="EAL_dom"/>
</dbReference>
<dbReference type="InterPro" id="IPR050706">
    <property type="entry name" value="Cyclic-di-GMP_PDE-like"/>
</dbReference>
<sequence>MKKQDFPRSLLHLFDTTSEGLWFMSRDNVVEFYNTPFYEQFAIPLEGSTMSDWLALVHPDDRDALMNKVSTHQQDEQSTRVTSRYRVKNRAGHYLWIEATGLLVEQDGEYIMVGTHKNVSEAVFLNEYLAHMASHDSETGLYNRYKLLQDVPQLAEQGWLFVCCLTELHEAQRRIGQEATGRLVSNVVSVLDDLFDFHYDLYRVNADTLVFTTSQAMTPSQAMRLLRDIDARFSEQSRLCELTFSSRLGLGAVPCLDVESASVLTQVFNLSEYTRLVESPVMYEGEHRQQIVRYFNIQDALDVAIESRQIAIALQPIVSAKTGDIVSFEALARWTHPTLGVVSPGEFIPMAEKLGRIHALGMVVLEKACQFLSEFDESYQARPLINVNVSAQQLIKPTFIEDVLNVVQANQLVPSRLVLEITESYLLESTTTIVDTLKALDEHGFKLSIDDFGAGMTAITSLFSLPLFQVKLDRALVIAAMNIPSCLKLVSHLCEYGQTHGIAIVAEGIENAQMFEKLKPVGVPYLQGYCLYRPLEPEIWLGTEVLM</sequence>
<dbReference type="SMART" id="SM00052">
    <property type="entry name" value="EAL"/>
    <property type="match status" value="1"/>
</dbReference>
<dbReference type="Proteomes" id="UP000075609">
    <property type="component" value="Unassembled WGS sequence"/>
</dbReference>
<evidence type="ECO:0000259" key="1">
    <source>
        <dbReference type="PROSITE" id="PS50883"/>
    </source>
</evidence>
<gene>
    <name evidence="2" type="ORF">ATY35_17005</name>
</gene>
<protein>
    <recommendedName>
        <fullName evidence="1">EAL domain-containing protein</fullName>
    </recommendedName>
</protein>
<dbReference type="PANTHER" id="PTHR33121">
    <property type="entry name" value="CYCLIC DI-GMP PHOSPHODIESTERASE PDEF"/>
    <property type="match status" value="1"/>
</dbReference>
<dbReference type="EMBL" id="LOBP01000152">
    <property type="protein sequence ID" value="KYN85067.1"/>
    <property type="molecule type" value="Genomic_DNA"/>
</dbReference>
<dbReference type="InterPro" id="IPR013655">
    <property type="entry name" value="PAS_fold_3"/>
</dbReference>
<dbReference type="PROSITE" id="PS50883">
    <property type="entry name" value="EAL"/>
    <property type="match status" value="1"/>
</dbReference>
<organism evidence="2 3">
    <name type="scientific">Vibrio cidicii</name>
    <dbReference type="NCBI Taxonomy" id="1763883"/>
    <lineage>
        <taxon>Bacteria</taxon>
        <taxon>Pseudomonadati</taxon>
        <taxon>Pseudomonadota</taxon>
        <taxon>Gammaproteobacteria</taxon>
        <taxon>Vibrionales</taxon>
        <taxon>Vibrionaceae</taxon>
        <taxon>Vibrio</taxon>
    </lineage>
</organism>
<dbReference type="CDD" id="cd00130">
    <property type="entry name" value="PAS"/>
    <property type="match status" value="1"/>
</dbReference>
<dbReference type="Pfam" id="PF08447">
    <property type="entry name" value="PAS_3"/>
    <property type="match status" value="1"/>
</dbReference>
<reference evidence="2 3" key="1">
    <citation type="submission" date="2015-12" db="EMBL/GenBank/DDBJ databases">
        <authorList>
            <person name="Tarr C.L."/>
            <person name="Gladney L.M."/>
        </authorList>
    </citation>
    <scope>NUCLEOTIDE SEQUENCE [LARGE SCALE GENOMIC DNA]</scope>
    <source>
        <strain evidence="2 3">1048-83</strain>
    </source>
</reference>
<dbReference type="Gene3D" id="3.20.20.450">
    <property type="entry name" value="EAL domain"/>
    <property type="match status" value="1"/>
</dbReference>